<dbReference type="EMBL" id="VKKZ01000021">
    <property type="protein sequence ID" value="KAA6433286.1"/>
    <property type="molecule type" value="Genomic_DNA"/>
</dbReference>
<feature type="transmembrane region" description="Helical" evidence="1">
    <location>
        <begin position="42"/>
        <end position="61"/>
    </location>
</feature>
<reference evidence="3 5" key="2">
    <citation type="submission" date="2019-09" db="EMBL/GenBank/DDBJ databases">
        <title>A bacterium isolated from glacier soil.</title>
        <authorList>
            <person name="Liu Q."/>
        </authorList>
    </citation>
    <scope>NUCLEOTIDE SEQUENCE [LARGE SCALE GENOMIC DNA]</scope>
    <source>
        <strain evidence="3 5">MDT1-10-3</strain>
    </source>
</reference>
<dbReference type="PANTHER" id="PTHR34220">
    <property type="entry name" value="SENSOR HISTIDINE KINASE YPDA"/>
    <property type="match status" value="1"/>
</dbReference>
<feature type="transmembrane region" description="Helical" evidence="1">
    <location>
        <begin position="125"/>
        <end position="148"/>
    </location>
</feature>
<gene>
    <name evidence="4" type="ORF">ACD591_06385</name>
    <name evidence="3" type="ORF">FOE74_12435</name>
</gene>
<dbReference type="RefSeq" id="WP_149098946.1">
    <property type="nucleotide sequence ID" value="NZ_BMMG01000004.1"/>
</dbReference>
<evidence type="ECO:0000313" key="3">
    <source>
        <dbReference type="EMBL" id="KAA6433286.1"/>
    </source>
</evidence>
<keyword evidence="1" id="KW-1133">Transmembrane helix</keyword>
<name>A0A5M8QEV8_9BACT</name>
<dbReference type="InterPro" id="IPR050640">
    <property type="entry name" value="Bact_2-comp_sensor_kinase"/>
</dbReference>
<dbReference type="Gene3D" id="3.30.565.10">
    <property type="entry name" value="Histidine kinase-like ATPase, C-terminal domain"/>
    <property type="match status" value="1"/>
</dbReference>
<dbReference type="OrthoDB" id="927174at2"/>
<dbReference type="EC" id="2.7.13.3" evidence="4"/>
<accession>A0A5M8QEV8</accession>
<keyword evidence="4" id="KW-0808">Transferase</keyword>
<dbReference type="EMBL" id="JBGOGF010000003">
    <property type="protein sequence ID" value="MFA1770912.1"/>
    <property type="molecule type" value="Genomic_DNA"/>
</dbReference>
<reference evidence="3 5" key="1">
    <citation type="submission" date="2019-07" db="EMBL/GenBank/DDBJ databases">
        <authorList>
            <person name="Qu J.-H."/>
        </authorList>
    </citation>
    <scope>NUCLEOTIDE SEQUENCE [LARGE SCALE GENOMIC DNA]</scope>
    <source>
        <strain evidence="3 5">MDT1-10-3</strain>
    </source>
</reference>
<sequence>MSSYGIPTKRLLSVFKWMLLFALLAMVQVLLACESCRTDGNRAFYYFLYAFSLFSSLWLGNGYLSNNLDRWVSWKEAPLKRFLVTLLAVFVYSSVIILLVNWTWYVLLPQRDINYLATPVARWTMVTQMVVTLIITMTIHAVAFLNSWRESAVSAERLKREHALSRYEALKNQVNPHFLFNSLNALTGLVHEEPDLAVKFIKQLSGVYRYVLDSQQKEVVPLEEELQFARQYVFLQQIRHGAGLQVELPASVPPGWQVPPLALQTVLENAVKHNRAWDKEPLRVTVTLEGDYLKVENNLQPKAQHEPPSSLGLANIQARYEVLTDKKMTIQKTDSAFTVRLPLLSFHPAT</sequence>
<feature type="transmembrane region" description="Helical" evidence="1">
    <location>
        <begin position="82"/>
        <end position="105"/>
    </location>
</feature>
<proteinExistence type="predicted"/>
<dbReference type="Proteomes" id="UP001570846">
    <property type="component" value="Unassembled WGS sequence"/>
</dbReference>
<evidence type="ECO:0000313" key="4">
    <source>
        <dbReference type="EMBL" id="MFA1770912.1"/>
    </source>
</evidence>
<dbReference type="GO" id="GO:0000155">
    <property type="term" value="F:phosphorelay sensor kinase activity"/>
    <property type="evidence" value="ECO:0007669"/>
    <property type="project" value="InterPro"/>
</dbReference>
<evidence type="ECO:0000259" key="2">
    <source>
        <dbReference type="Pfam" id="PF06580"/>
    </source>
</evidence>
<dbReference type="GO" id="GO:0016020">
    <property type="term" value="C:membrane"/>
    <property type="evidence" value="ECO:0007669"/>
    <property type="project" value="InterPro"/>
</dbReference>
<keyword evidence="1" id="KW-0472">Membrane</keyword>
<evidence type="ECO:0000313" key="6">
    <source>
        <dbReference type="Proteomes" id="UP001570846"/>
    </source>
</evidence>
<dbReference type="Proteomes" id="UP000323866">
    <property type="component" value="Unassembled WGS sequence"/>
</dbReference>
<evidence type="ECO:0000256" key="1">
    <source>
        <dbReference type="SAM" id="Phobius"/>
    </source>
</evidence>
<dbReference type="Pfam" id="PF06580">
    <property type="entry name" value="His_kinase"/>
    <property type="match status" value="1"/>
</dbReference>
<dbReference type="AlphaFoldDB" id="A0A5M8QEV8"/>
<keyword evidence="1" id="KW-0812">Transmembrane</keyword>
<keyword evidence="6" id="KW-1185">Reference proteome</keyword>
<evidence type="ECO:0000313" key="5">
    <source>
        <dbReference type="Proteomes" id="UP000323866"/>
    </source>
</evidence>
<feature type="domain" description="Signal transduction histidine kinase internal region" evidence="2">
    <location>
        <begin position="166"/>
        <end position="241"/>
    </location>
</feature>
<reference evidence="4 6" key="3">
    <citation type="submission" date="2024-08" db="EMBL/GenBank/DDBJ databases">
        <authorList>
            <person name="Wei W."/>
        </authorList>
    </citation>
    <scope>NUCLEOTIDE SEQUENCE [LARGE SCALE GENOMIC DNA]</scope>
    <source>
        <strain evidence="4 6">XU2</strain>
    </source>
</reference>
<dbReference type="InterPro" id="IPR010559">
    <property type="entry name" value="Sig_transdc_His_kin_internal"/>
</dbReference>
<dbReference type="PANTHER" id="PTHR34220:SF7">
    <property type="entry name" value="SENSOR HISTIDINE KINASE YPDA"/>
    <property type="match status" value="1"/>
</dbReference>
<keyword evidence="3" id="KW-0418">Kinase</keyword>
<dbReference type="InterPro" id="IPR036890">
    <property type="entry name" value="HATPase_C_sf"/>
</dbReference>
<organism evidence="3 5">
    <name type="scientific">Rufibacter glacialis</name>
    <dbReference type="NCBI Taxonomy" id="1259555"/>
    <lineage>
        <taxon>Bacteria</taxon>
        <taxon>Pseudomonadati</taxon>
        <taxon>Bacteroidota</taxon>
        <taxon>Cytophagia</taxon>
        <taxon>Cytophagales</taxon>
        <taxon>Hymenobacteraceae</taxon>
        <taxon>Rufibacter</taxon>
    </lineage>
</organism>
<comment type="caution">
    <text evidence="3">The sequence shown here is derived from an EMBL/GenBank/DDBJ whole genome shotgun (WGS) entry which is preliminary data.</text>
</comment>
<protein>
    <submittedName>
        <fullName evidence="3 4">Histidine kinase</fullName>
        <ecNumber evidence="4">2.7.13.3</ecNumber>
    </submittedName>
</protein>